<keyword evidence="2" id="KW-1185">Reference proteome</keyword>
<evidence type="ECO:0000313" key="2">
    <source>
        <dbReference type="Proteomes" id="UP001169069"/>
    </source>
</evidence>
<dbReference type="RefSeq" id="WP_289414234.1">
    <property type="nucleotide sequence ID" value="NZ_JAQIBD010000003.1"/>
</dbReference>
<reference evidence="1" key="1">
    <citation type="submission" date="2023-01" db="EMBL/GenBank/DDBJ databases">
        <title>Sulfurovum sp. zt1-1 genome assembly.</title>
        <authorList>
            <person name="Wang J."/>
        </authorList>
    </citation>
    <scope>NUCLEOTIDE SEQUENCE</scope>
    <source>
        <strain evidence="1">Zt1-1</strain>
    </source>
</reference>
<proteinExistence type="predicted"/>
<organism evidence="1 2">
    <name type="scientific">Sulfurovum zhangzhouensis</name>
    <dbReference type="NCBI Taxonomy" id="3019067"/>
    <lineage>
        <taxon>Bacteria</taxon>
        <taxon>Pseudomonadati</taxon>
        <taxon>Campylobacterota</taxon>
        <taxon>Epsilonproteobacteria</taxon>
        <taxon>Campylobacterales</taxon>
        <taxon>Sulfurovaceae</taxon>
        <taxon>Sulfurovum</taxon>
    </lineage>
</organism>
<evidence type="ECO:0000313" key="1">
    <source>
        <dbReference type="EMBL" id="MDM5272430.1"/>
    </source>
</evidence>
<evidence type="ECO:0008006" key="3">
    <source>
        <dbReference type="Google" id="ProtNLM"/>
    </source>
</evidence>
<sequence>MQIYKPFISLLFVTFLLTGCEERSTVYTSFCDHGKAFSLSCLRYPMVDSQDKTVLEKALGLKEDPACPYSLKLTKYKISQCNNPVVKSTGSDFEGYVRLEIIKGFTCYYKVQSDYKLDRDRAFKRVLKQAKIDLIEKK</sequence>
<dbReference type="PROSITE" id="PS51257">
    <property type="entry name" value="PROKAR_LIPOPROTEIN"/>
    <property type="match status" value="1"/>
</dbReference>
<gene>
    <name evidence="1" type="ORF">PGH07_09585</name>
</gene>
<name>A0ABT7R008_9BACT</name>
<protein>
    <recommendedName>
        <fullName evidence="3">Lipoprotein</fullName>
    </recommendedName>
</protein>
<dbReference type="Proteomes" id="UP001169069">
    <property type="component" value="Unassembled WGS sequence"/>
</dbReference>
<comment type="caution">
    <text evidence="1">The sequence shown here is derived from an EMBL/GenBank/DDBJ whole genome shotgun (WGS) entry which is preliminary data.</text>
</comment>
<dbReference type="EMBL" id="JAQIBD010000003">
    <property type="protein sequence ID" value="MDM5272430.1"/>
    <property type="molecule type" value="Genomic_DNA"/>
</dbReference>
<accession>A0ABT7R008</accession>